<dbReference type="RefSeq" id="WP_015229171.1">
    <property type="nucleotide sequence ID" value="NC_019780.1"/>
</dbReference>
<dbReference type="eggNOG" id="COG4691">
    <property type="taxonomic scope" value="Bacteria"/>
</dbReference>
<protein>
    <submittedName>
        <fullName evidence="2">Arc-like DNA binding domain protein</fullName>
    </submittedName>
</protein>
<dbReference type="OrthoDB" id="2389872at2"/>
<dbReference type="Gene3D" id="1.10.1220.10">
    <property type="entry name" value="Met repressor-like"/>
    <property type="match status" value="1"/>
</dbReference>
<organism evidence="2 3">
    <name type="scientific">Dactylococcopsis salina (strain PCC 8305)</name>
    <name type="common">Myxobactron salinum</name>
    <dbReference type="NCBI Taxonomy" id="13035"/>
    <lineage>
        <taxon>Bacteria</taxon>
        <taxon>Bacillati</taxon>
        <taxon>Cyanobacteriota</taxon>
        <taxon>Cyanophyceae</taxon>
        <taxon>Nodosilineales</taxon>
        <taxon>Cymatolegaceae</taxon>
        <taxon>Dactylococcopsis</taxon>
    </lineage>
</organism>
<sequence length="81" mass="9366">MTTTITLNNLPDELYNRLKMAAKANHRSINSEVIACLEKSLVSAQVSPEERLRRTRDLRSSLKQENFNLEEIDREIHSGRL</sequence>
<proteinExistence type="predicted"/>
<dbReference type="GO" id="GO:0006355">
    <property type="term" value="P:regulation of DNA-templated transcription"/>
    <property type="evidence" value="ECO:0007669"/>
    <property type="project" value="InterPro"/>
</dbReference>
<dbReference type="InterPro" id="IPR010985">
    <property type="entry name" value="Ribbon_hlx_hlx"/>
</dbReference>
<reference evidence="2" key="1">
    <citation type="submission" date="2012-04" db="EMBL/GenBank/DDBJ databases">
        <title>Finished genome of Dactylococcopsis salina PCC 8305.</title>
        <authorList>
            <consortium name="US DOE Joint Genome Institute"/>
            <person name="Gugger M."/>
            <person name="Coursin T."/>
            <person name="Rippka R."/>
            <person name="Tandeau De Marsac N."/>
            <person name="Huntemann M."/>
            <person name="Wei C.-L."/>
            <person name="Han J."/>
            <person name="Detter J.C."/>
            <person name="Han C."/>
            <person name="Tapia R."/>
            <person name="Daligault H."/>
            <person name="Chen A."/>
            <person name="Krypides N."/>
            <person name="Mavromatis K."/>
            <person name="Markowitz V."/>
            <person name="Szeto E."/>
            <person name="Ivanova N."/>
            <person name="Ovchinnikova G."/>
            <person name="Pagani I."/>
            <person name="Pati A."/>
            <person name="Goodwin L."/>
            <person name="Peters L."/>
            <person name="Pitluck S."/>
            <person name="Woyke T."/>
            <person name="Kerfeld C."/>
        </authorList>
    </citation>
    <scope>NUCLEOTIDE SEQUENCE [LARGE SCALE GENOMIC DNA]</scope>
    <source>
        <strain evidence="2">PCC 8305</strain>
    </source>
</reference>
<dbReference type="InterPro" id="IPR053853">
    <property type="entry name" value="FitA-like_RHH"/>
</dbReference>
<dbReference type="Proteomes" id="UP000010482">
    <property type="component" value="Chromosome"/>
</dbReference>
<dbReference type="InterPro" id="IPR013321">
    <property type="entry name" value="Arc_rbn_hlx_hlx"/>
</dbReference>
<accession>K9YUI3</accession>
<dbReference type="EMBL" id="CP003944">
    <property type="protein sequence ID" value="AFZ50167.1"/>
    <property type="molecule type" value="Genomic_DNA"/>
</dbReference>
<dbReference type="Pfam" id="PF22513">
    <property type="entry name" value="FitA-like_RHH"/>
    <property type="match status" value="1"/>
</dbReference>
<dbReference type="SUPFAM" id="SSF47598">
    <property type="entry name" value="Ribbon-helix-helix"/>
    <property type="match status" value="1"/>
</dbReference>
<keyword evidence="3" id="KW-1185">Reference proteome</keyword>
<evidence type="ECO:0000259" key="1">
    <source>
        <dbReference type="Pfam" id="PF22513"/>
    </source>
</evidence>
<dbReference type="AlphaFoldDB" id="K9YUI3"/>
<feature type="domain" description="Antitoxin FitA-like ribbon-helix-helix" evidence="1">
    <location>
        <begin position="4"/>
        <end position="40"/>
    </location>
</feature>
<dbReference type="KEGG" id="dsl:Dacsa_1482"/>
<name>K9YUI3_DACS8</name>
<evidence type="ECO:0000313" key="3">
    <source>
        <dbReference type="Proteomes" id="UP000010482"/>
    </source>
</evidence>
<dbReference type="HOGENOM" id="CLU_188215_0_0_3"/>
<gene>
    <name evidence="2" type="ORF">Dacsa_1482</name>
</gene>
<evidence type="ECO:0000313" key="2">
    <source>
        <dbReference type="EMBL" id="AFZ50167.1"/>
    </source>
</evidence>